<dbReference type="CDD" id="cd00093">
    <property type="entry name" value="HTH_XRE"/>
    <property type="match status" value="1"/>
</dbReference>
<protein>
    <submittedName>
        <fullName evidence="3">Helix-turn-helix</fullName>
    </submittedName>
</protein>
<dbReference type="RefSeq" id="WP_090987176.1">
    <property type="nucleotide sequence ID" value="NZ_FOJM01000019.1"/>
</dbReference>
<dbReference type="PROSITE" id="PS50943">
    <property type="entry name" value="HTH_CROC1"/>
    <property type="match status" value="1"/>
</dbReference>
<dbReference type="InterPro" id="IPR001387">
    <property type="entry name" value="Cro/C1-type_HTH"/>
</dbReference>
<keyword evidence="4" id="KW-1185">Reference proteome</keyword>
<reference evidence="4" key="1">
    <citation type="submission" date="2016-10" db="EMBL/GenBank/DDBJ databases">
        <authorList>
            <person name="Varghese N."/>
            <person name="Submissions S."/>
        </authorList>
    </citation>
    <scope>NUCLEOTIDE SEQUENCE [LARGE SCALE GENOMIC DNA]</scope>
    <source>
        <strain evidence="4">DSM 18130</strain>
    </source>
</reference>
<accession>A0A1I0U3C8</accession>
<organism evidence="3 4">
    <name type="scientific">Pedobacter suwonensis</name>
    <dbReference type="NCBI Taxonomy" id="332999"/>
    <lineage>
        <taxon>Bacteria</taxon>
        <taxon>Pseudomonadati</taxon>
        <taxon>Bacteroidota</taxon>
        <taxon>Sphingobacteriia</taxon>
        <taxon>Sphingobacteriales</taxon>
        <taxon>Sphingobacteriaceae</taxon>
        <taxon>Pedobacter</taxon>
    </lineage>
</organism>
<dbReference type="OrthoDB" id="798409at2"/>
<sequence>MENVLVFKTREVVGNIRKIREYRYYTQEYLAAKLKISQNAYSKIELGYSKLTIDRLFHIAMILKVEAANLLTLNQHDLIKIIADDDEKT</sequence>
<evidence type="ECO:0000313" key="4">
    <source>
        <dbReference type="Proteomes" id="UP000198836"/>
    </source>
</evidence>
<evidence type="ECO:0000259" key="2">
    <source>
        <dbReference type="PROSITE" id="PS50943"/>
    </source>
</evidence>
<dbReference type="SMART" id="SM00530">
    <property type="entry name" value="HTH_XRE"/>
    <property type="match status" value="1"/>
</dbReference>
<keyword evidence="1" id="KW-0238">DNA-binding</keyword>
<name>A0A1I0U3C8_9SPHI</name>
<dbReference type="Proteomes" id="UP000198836">
    <property type="component" value="Unassembled WGS sequence"/>
</dbReference>
<dbReference type="GO" id="GO:0003677">
    <property type="term" value="F:DNA binding"/>
    <property type="evidence" value="ECO:0007669"/>
    <property type="project" value="UniProtKB-KW"/>
</dbReference>
<dbReference type="STRING" id="332999.SAMN04488511_119107"/>
<dbReference type="SUPFAM" id="SSF47413">
    <property type="entry name" value="lambda repressor-like DNA-binding domains"/>
    <property type="match status" value="1"/>
</dbReference>
<dbReference type="PANTHER" id="PTHR46558:SF15">
    <property type="entry name" value="HELIX-TURN-HELIX DOMAIN PROTEIN"/>
    <property type="match status" value="1"/>
</dbReference>
<dbReference type="Pfam" id="PF01381">
    <property type="entry name" value="HTH_3"/>
    <property type="match status" value="1"/>
</dbReference>
<dbReference type="Gene3D" id="1.10.260.40">
    <property type="entry name" value="lambda repressor-like DNA-binding domains"/>
    <property type="match status" value="1"/>
</dbReference>
<dbReference type="PANTHER" id="PTHR46558">
    <property type="entry name" value="TRACRIPTIONAL REGULATORY PROTEIN-RELATED-RELATED"/>
    <property type="match status" value="1"/>
</dbReference>
<gene>
    <name evidence="3" type="ORF">SAMN04488511_119107</name>
</gene>
<dbReference type="EMBL" id="FOJM01000019">
    <property type="protein sequence ID" value="SFA58562.1"/>
    <property type="molecule type" value="Genomic_DNA"/>
</dbReference>
<dbReference type="AlphaFoldDB" id="A0A1I0U3C8"/>
<evidence type="ECO:0000256" key="1">
    <source>
        <dbReference type="ARBA" id="ARBA00023125"/>
    </source>
</evidence>
<feature type="domain" description="HTH cro/C1-type" evidence="2">
    <location>
        <begin position="16"/>
        <end position="70"/>
    </location>
</feature>
<dbReference type="InterPro" id="IPR010982">
    <property type="entry name" value="Lambda_DNA-bd_dom_sf"/>
</dbReference>
<proteinExistence type="predicted"/>
<evidence type="ECO:0000313" key="3">
    <source>
        <dbReference type="EMBL" id="SFA58562.1"/>
    </source>
</evidence>